<keyword evidence="3" id="KW-1185">Reference proteome</keyword>
<comment type="caution">
    <text evidence="2">The sequence shown here is derived from an EMBL/GenBank/DDBJ whole genome shotgun (WGS) entry which is preliminary data.</text>
</comment>
<dbReference type="Proteomes" id="UP000004105">
    <property type="component" value="Unassembled WGS sequence"/>
</dbReference>
<dbReference type="HOGENOM" id="CLU_2826633_0_0_4"/>
<organism evidence="2 3">
    <name type="scientific">Neisseria bacilliformis ATCC BAA-1200</name>
    <dbReference type="NCBI Taxonomy" id="888742"/>
    <lineage>
        <taxon>Bacteria</taxon>
        <taxon>Pseudomonadati</taxon>
        <taxon>Pseudomonadota</taxon>
        <taxon>Betaproteobacteria</taxon>
        <taxon>Neisseriales</taxon>
        <taxon>Neisseriaceae</taxon>
        <taxon>Neisseria</taxon>
    </lineage>
</organism>
<accession>F2BCP2</accession>
<evidence type="ECO:0000313" key="2">
    <source>
        <dbReference type="EMBL" id="EGF10796.1"/>
    </source>
</evidence>
<reference evidence="2 3" key="1">
    <citation type="submission" date="2011-02" db="EMBL/GenBank/DDBJ databases">
        <authorList>
            <person name="Muzny D."/>
            <person name="Qin X."/>
            <person name="Deng J."/>
            <person name="Jiang H."/>
            <person name="Liu Y."/>
            <person name="Qu J."/>
            <person name="Song X.-Z."/>
            <person name="Zhang L."/>
            <person name="Thornton R."/>
            <person name="Coyle M."/>
            <person name="Francisco L."/>
            <person name="Jackson L."/>
            <person name="Javaid M."/>
            <person name="Korchina V."/>
            <person name="Kovar C."/>
            <person name="Mata R."/>
            <person name="Mathew T."/>
            <person name="Ngo R."/>
            <person name="Nguyen L."/>
            <person name="Nguyen N."/>
            <person name="Okwuonu G."/>
            <person name="Ongeri F."/>
            <person name="Pham C."/>
            <person name="Simmons D."/>
            <person name="Wilczek-Boney K."/>
            <person name="Hale W."/>
            <person name="Jakkamsetti A."/>
            <person name="Pham P."/>
            <person name="Ruth R."/>
            <person name="San Lucas F."/>
            <person name="Warren J."/>
            <person name="Zhang J."/>
            <person name="Zhao Z."/>
            <person name="Zhou C."/>
            <person name="Zhu D."/>
            <person name="Lee S."/>
            <person name="Bess C."/>
            <person name="Blankenburg K."/>
            <person name="Forbes L."/>
            <person name="Fu Q."/>
            <person name="Gubbala S."/>
            <person name="Hirani K."/>
            <person name="Jayaseelan J.C."/>
            <person name="Lara F."/>
            <person name="Munidasa M."/>
            <person name="Palculict T."/>
            <person name="Patil S."/>
            <person name="Pu L.-L."/>
            <person name="Saada N."/>
            <person name="Tang L."/>
            <person name="Weissenberger G."/>
            <person name="Zhu Y."/>
            <person name="Hemphill L."/>
            <person name="Shang Y."/>
            <person name="Youmans B."/>
            <person name="Ayvaz T."/>
            <person name="Ross M."/>
            <person name="Santibanez J."/>
            <person name="Aqrawi P."/>
            <person name="Gross S."/>
            <person name="Joshi V."/>
            <person name="Fowler G."/>
            <person name="Nazareth L."/>
            <person name="Reid J."/>
            <person name="Worley K."/>
            <person name="Petrosino J."/>
            <person name="Highlander S."/>
            <person name="Gibbs R."/>
        </authorList>
    </citation>
    <scope>NUCLEOTIDE SEQUENCE [LARGE SCALE GENOMIC DNA]</scope>
    <source>
        <strain evidence="2 3">ATCC BAA-1200</strain>
    </source>
</reference>
<evidence type="ECO:0000256" key="1">
    <source>
        <dbReference type="SAM" id="MobiDB-lite"/>
    </source>
</evidence>
<dbReference type="AlphaFoldDB" id="F2BCP2"/>
<protein>
    <submittedName>
        <fullName evidence="2">Uncharacterized protein</fullName>
    </submittedName>
</protein>
<gene>
    <name evidence="2" type="ORF">HMPREF9123_1467</name>
</gene>
<sequence length="66" mass="7173">MFVDCQQTSNAIGGRPRLREDDVSENAAAIKLTLRFQTAFAGAGGQSGAGMDKQEEKACGRLKQWR</sequence>
<proteinExistence type="predicted"/>
<dbReference type="EMBL" id="AFAY01000030">
    <property type="protein sequence ID" value="EGF10796.1"/>
    <property type="molecule type" value="Genomic_DNA"/>
</dbReference>
<feature type="region of interest" description="Disordered" evidence="1">
    <location>
        <begin position="43"/>
        <end position="66"/>
    </location>
</feature>
<evidence type="ECO:0000313" key="3">
    <source>
        <dbReference type="Proteomes" id="UP000004105"/>
    </source>
</evidence>
<name>F2BCP2_9NEIS</name>